<dbReference type="AlphaFoldDB" id="A0A3N0XZX3"/>
<feature type="signal peptide" evidence="1">
    <location>
        <begin position="1"/>
        <end position="24"/>
    </location>
</feature>
<evidence type="ECO:0000256" key="1">
    <source>
        <dbReference type="SAM" id="SignalP"/>
    </source>
</evidence>
<keyword evidence="2" id="KW-0176">Collagen</keyword>
<gene>
    <name evidence="2" type="ORF">DPX16_17619</name>
</gene>
<keyword evidence="3" id="KW-1185">Reference proteome</keyword>
<dbReference type="EMBL" id="RJVU01057109">
    <property type="protein sequence ID" value="ROK35876.1"/>
    <property type="molecule type" value="Genomic_DNA"/>
</dbReference>
<accession>A0A3N0XZX3</accession>
<sequence length="88" mass="9737">MRVICSSLVLLTICLGHGGQLASAEGVSCPSIQVEDWKFPQTARHNITGFNLARRFSLLKNSEVKKIRNPRGPVILRLGKVQLIQPTE</sequence>
<evidence type="ECO:0000313" key="2">
    <source>
        <dbReference type="EMBL" id="ROK35876.1"/>
    </source>
</evidence>
<name>A0A3N0XZX3_ANAGA</name>
<proteinExistence type="predicted"/>
<comment type="caution">
    <text evidence="2">The sequence shown here is derived from an EMBL/GenBank/DDBJ whole genome shotgun (WGS) entry which is preliminary data.</text>
</comment>
<evidence type="ECO:0000313" key="3">
    <source>
        <dbReference type="Proteomes" id="UP000281406"/>
    </source>
</evidence>
<dbReference type="Proteomes" id="UP000281406">
    <property type="component" value="Unassembled WGS sequence"/>
</dbReference>
<dbReference type="OrthoDB" id="5983381at2759"/>
<organism evidence="2 3">
    <name type="scientific">Anabarilius grahami</name>
    <name type="common">Kanglang fish</name>
    <name type="synonym">Barilius grahami</name>
    <dbReference type="NCBI Taxonomy" id="495550"/>
    <lineage>
        <taxon>Eukaryota</taxon>
        <taxon>Metazoa</taxon>
        <taxon>Chordata</taxon>
        <taxon>Craniata</taxon>
        <taxon>Vertebrata</taxon>
        <taxon>Euteleostomi</taxon>
        <taxon>Actinopterygii</taxon>
        <taxon>Neopterygii</taxon>
        <taxon>Teleostei</taxon>
        <taxon>Ostariophysi</taxon>
        <taxon>Cypriniformes</taxon>
        <taxon>Xenocyprididae</taxon>
        <taxon>Xenocypridinae</taxon>
        <taxon>Xenocypridinae incertae sedis</taxon>
        <taxon>Anabarilius</taxon>
    </lineage>
</organism>
<reference evidence="2 3" key="1">
    <citation type="submission" date="2018-10" db="EMBL/GenBank/DDBJ databases">
        <title>Genome assembly for a Yunnan-Guizhou Plateau 3E fish, Anabarilius grahami (Regan), and its evolutionary and genetic applications.</title>
        <authorList>
            <person name="Jiang W."/>
        </authorList>
    </citation>
    <scope>NUCLEOTIDE SEQUENCE [LARGE SCALE GENOMIC DNA]</scope>
    <source>
        <strain evidence="2">AG-KIZ</strain>
        <tissue evidence="2">Muscle</tissue>
    </source>
</reference>
<keyword evidence="1" id="KW-0732">Signal</keyword>
<protein>
    <submittedName>
        <fullName evidence="2">Collagen alpha-1(XVI) chain</fullName>
    </submittedName>
</protein>
<feature type="chain" id="PRO_5018010314" evidence="1">
    <location>
        <begin position="25"/>
        <end position="88"/>
    </location>
</feature>
<dbReference type="GO" id="GO:0005581">
    <property type="term" value="C:collagen trimer"/>
    <property type="evidence" value="ECO:0007669"/>
    <property type="project" value="UniProtKB-KW"/>
</dbReference>